<organism evidence="2">
    <name type="scientific">Arundo donax</name>
    <name type="common">Giant reed</name>
    <name type="synonym">Donax arundinaceus</name>
    <dbReference type="NCBI Taxonomy" id="35708"/>
    <lineage>
        <taxon>Eukaryota</taxon>
        <taxon>Viridiplantae</taxon>
        <taxon>Streptophyta</taxon>
        <taxon>Embryophyta</taxon>
        <taxon>Tracheophyta</taxon>
        <taxon>Spermatophyta</taxon>
        <taxon>Magnoliopsida</taxon>
        <taxon>Liliopsida</taxon>
        <taxon>Poales</taxon>
        <taxon>Poaceae</taxon>
        <taxon>PACMAD clade</taxon>
        <taxon>Arundinoideae</taxon>
        <taxon>Arundineae</taxon>
        <taxon>Arundo</taxon>
    </lineage>
</organism>
<feature type="region of interest" description="Disordered" evidence="1">
    <location>
        <begin position="1"/>
        <end position="24"/>
    </location>
</feature>
<name>A0A0A9FCK7_ARUDO</name>
<dbReference type="AlphaFoldDB" id="A0A0A9FCK7"/>
<reference evidence="2" key="2">
    <citation type="journal article" date="2015" name="Data Brief">
        <title>Shoot transcriptome of the giant reed, Arundo donax.</title>
        <authorList>
            <person name="Barrero R.A."/>
            <person name="Guerrero F.D."/>
            <person name="Moolhuijzen P."/>
            <person name="Goolsby J.A."/>
            <person name="Tidwell J."/>
            <person name="Bellgard S.E."/>
            <person name="Bellgard M.I."/>
        </authorList>
    </citation>
    <scope>NUCLEOTIDE SEQUENCE</scope>
    <source>
        <tissue evidence="2">Shoot tissue taken approximately 20 cm above the soil surface</tissue>
    </source>
</reference>
<evidence type="ECO:0000256" key="1">
    <source>
        <dbReference type="SAM" id="MobiDB-lite"/>
    </source>
</evidence>
<reference evidence="2" key="1">
    <citation type="submission" date="2014-09" db="EMBL/GenBank/DDBJ databases">
        <authorList>
            <person name="Magalhaes I.L.F."/>
            <person name="Oliveira U."/>
            <person name="Santos F.R."/>
            <person name="Vidigal T.H.D.A."/>
            <person name="Brescovit A.D."/>
            <person name="Santos A.J."/>
        </authorList>
    </citation>
    <scope>NUCLEOTIDE SEQUENCE</scope>
    <source>
        <tissue evidence="2">Shoot tissue taken approximately 20 cm above the soil surface</tissue>
    </source>
</reference>
<proteinExistence type="predicted"/>
<sequence>MMMMNADVVNGNKDSDSRSGTSTPEWWPVMQEALATGVDLCNEEMLAAYLGVSSISLYSPSYSPSASGHYTDPSIYRLEVVGPSRTTMMYHTIGPHRLELS</sequence>
<accession>A0A0A9FCK7</accession>
<evidence type="ECO:0000313" key="2">
    <source>
        <dbReference type="EMBL" id="JAE10755.1"/>
    </source>
</evidence>
<protein>
    <submittedName>
        <fullName evidence="2">Uncharacterized protein</fullName>
    </submittedName>
</protein>
<dbReference type="EMBL" id="GBRH01187141">
    <property type="protein sequence ID" value="JAE10755.1"/>
    <property type="molecule type" value="Transcribed_RNA"/>
</dbReference>